<keyword evidence="8" id="KW-0963">Cytoplasm</keyword>
<dbReference type="SUPFAM" id="SSF52949">
    <property type="entry name" value="Macro domain-like"/>
    <property type="match status" value="1"/>
</dbReference>
<dbReference type="InterPro" id="IPR023042">
    <property type="entry name" value="Peptidase_M17_leu_NH2_pept"/>
</dbReference>
<dbReference type="Pfam" id="PF00883">
    <property type="entry name" value="Peptidase_M17"/>
    <property type="match status" value="1"/>
</dbReference>
<evidence type="ECO:0000256" key="2">
    <source>
        <dbReference type="ARBA" id="ARBA00000967"/>
    </source>
</evidence>
<dbReference type="EMBL" id="VIKT02000002">
    <property type="protein sequence ID" value="NHF62042.1"/>
    <property type="molecule type" value="Genomic_DNA"/>
</dbReference>
<dbReference type="PANTHER" id="PTHR11963">
    <property type="entry name" value="LEUCINE AMINOPEPTIDASE-RELATED"/>
    <property type="match status" value="1"/>
</dbReference>
<feature type="binding site" evidence="8">
    <location>
        <position position="338"/>
    </location>
    <ligand>
        <name>Mn(2+)</name>
        <dbReference type="ChEBI" id="CHEBI:29035"/>
        <label>2</label>
    </ligand>
</feature>
<dbReference type="InterPro" id="IPR043472">
    <property type="entry name" value="Macro_dom-like"/>
</dbReference>
<dbReference type="CDD" id="cd00433">
    <property type="entry name" value="Peptidase_M17"/>
    <property type="match status" value="1"/>
</dbReference>
<dbReference type="GO" id="GO:0006508">
    <property type="term" value="P:proteolysis"/>
    <property type="evidence" value="ECO:0007669"/>
    <property type="project" value="UniProtKB-KW"/>
</dbReference>
<evidence type="ECO:0000313" key="11">
    <source>
        <dbReference type="Proteomes" id="UP000818266"/>
    </source>
</evidence>
<evidence type="ECO:0000256" key="5">
    <source>
        <dbReference type="ARBA" id="ARBA00022670"/>
    </source>
</evidence>
<dbReference type="PRINTS" id="PR00481">
    <property type="entry name" value="LAMNOPPTDASE"/>
</dbReference>
<evidence type="ECO:0000256" key="3">
    <source>
        <dbReference type="ARBA" id="ARBA00009528"/>
    </source>
</evidence>
<dbReference type="GO" id="GO:0030145">
    <property type="term" value="F:manganese ion binding"/>
    <property type="evidence" value="ECO:0007669"/>
    <property type="project" value="UniProtKB-UniRule"/>
</dbReference>
<keyword evidence="8" id="KW-0479">Metal-binding</keyword>
<accession>A0A9E5ME15</accession>
<evidence type="ECO:0000313" key="10">
    <source>
        <dbReference type="EMBL" id="NHF62042.1"/>
    </source>
</evidence>
<keyword evidence="8" id="KW-0464">Manganese</keyword>
<dbReference type="PANTHER" id="PTHR11963:SF23">
    <property type="entry name" value="CYTOSOL AMINOPEPTIDASE"/>
    <property type="match status" value="1"/>
</dbReference>
<comment type="similarity">
    <text evidence="3 8">Belongs to the peptidase M17 family.</text>
</comment>
<dbReference type="NCBIfam" id="NF002073">
    <property type="entry name" value="PRK00913.1-2"/>
    <property type="match status" value="1"/>
</dbReference>
<comment type="cofactor">
    <cofactor evidence="8">
        <name>Mn(2+)</name>
        <dbReference type="ChEBI" id="CHEBI:29035"/>
    </cofactor>
    <text evidence="8">Binds 2 manganese ions per subunit.</text>
</comment>
<comment type="catalytic activity">
    <reaction evidence="2 8">
        <text>Release of an N-terminal amino acid, preferentially leucine, but not glutamic or aspartic acids.</text>
        <dbReference type="EC" id="3.4.11.10"/>
    </reaction>
</comment>
<dbReference type="PROSITE" id="PS00631">
    <property type="entry name" value="CYTOSOL_AP"/>
    <property type="match status" value="1"/>
</dbReference>
<dbReference type="InterPro" id="IPR008283">
    <property type="entry name" value="Peptidase_M17_N"/>
</dbReference>
<dbReference type="SUPFAM" id="SSF53187">
    <property type="entry name" value="Zn-dependent exopeptidases"/>
    <property type="match status" value="1"/>
</dbReference>
<evidence type="ECO:0000256" key="7">
    <source>
        <dbReference type="ARBA" id="ARBA00049972"/>
    </source>
</evidence>
<dbReference type="InterPro" id="IPR000819">
    <property type="entry name" value="Peptidase_M17_C"/>
</dbReference>
<keyword evidence="6 8" id="KW-0378">Hydrolase</keyword>
<evidence type="ECO:0000256" key="6">
    <source>
        <dbReference type="ARBA" id="ARBA00022801"/>
    </source>
</evidence>
<feature type="binding site" evidence="8">
    <location>
        <position position="254"/>
    </location>
    <ligand>
        <name>Mn(2+)</name>
        <dbReference type="ChEBI" id="CHEBI:29035"/>
        <label>2</label>
    </ligand>
</feature>
<keyword evidence="4 8" id="KW-0031">Aminopeptidase</keyword>
<evidence type="ECO:0000256" key="1">
    <source>
        <dbReference type="ARBA" id="ARBA00000135"/>
    </source>
</evidence>
<feature type="binding site" evidence="8">
    <location>
        <position position="336"/>
    </location>
    <ligand>
        <name>Mn(2+)</name>
        <dbReference type="ChEBI" id="CHEBI:29035"/>
        <label>1</label>
    </ligand>
</feature>
<dbReference type="AlphaFoldDB" id="A0A9E5ME15"/>
<dbReference type="GO" id="GO:0005737">
    <property type="term" value="C:cytoplasm"/>
    <property type="evidence" value="ECO:0007669"/>
    <property type="project" value="UniProtKB-SubCell"/>
</dbReference>
<feature type="domain" description="Cytosol aminopeptidase" evidence="9">
    <location>
        <begin position="334"/>
        <end position="341"/>
    </location>
</feature>
<sequence length="498" mass="50834">MPSPTLSTTDLSPADLDADVLVVGVHATADGPRLAGESPLGDATLSTEDLTAVGVTGAVDTTQRLASPEGVSARSVLLVGLGTTAATADSLRSAAGSAARAASDAARLAFALPTETLDDAQAVLEGAALGGYKYVARTAAPLASALTEVTVVTSVPGAHEAAERAAITSEAVTIVRDLVNQPPNDLYPASFVERARELTAGLDLELEEWGVDELREGGYGGILGVGQGSSRPPRLLAVRYRAGEDAPHLALVGKGITFDSGGLSLKPAASMVGMKYDMTGAATVLATIIAAARLGVPLRMTAWLCLAENLPSSTAIRPNDVLTMRGGKTVEVLNTDAEGRLVLADGIVRASEEHPDAIIDVATLTGAARVALGERYAGVMGDDTLIERVQRAASATGELVWPMPLPTELRPLLATEVADIANAKPGNTAAGMLLAGVFLREFVGRASDEEGAPVIPWAHLDIAGAANNGSGAYGYTPKGPSGVAVRLLIALAESYAAK</sequence>
<comment type="caution">
    <text evidence="10">The sequence shown here is derived from an EMBL/GenBank/DDBJ whole genome shotgun (WGS) entry which is preliminary data.</text>
</comment>
<dbReference type="EC" id="3.4.11.10" evidence="8"/>
<gene>
    <name evidence="8" type="primary">pepA</name>
    <name evidence="10" type="ORF">FK219_002110</name>
</gene>
<keyword evidence="5 8" id="KW-0645">Protease</keyword>
<name>A0A9E5ME15_9MICO</name>
<proteinExistence type="inferred from homology"/>
<comment type="function">
    <text evidence="7 8">Presumably involved in the processing and regular turnover of intracellular proteins. Catalyzes the removal of unsubstituted N-terminal amino acids from various peptides.</text>
</comment>
<feature type="active site" evidence="8">
    <location>
        <position position="266"/>
    </location>
</feature>
<reference evidence="10 11" key="2">
    <citation type="submission" date="2020-03" db="EMBL/GenBank/DDBJ databases">
        <title>Chryseoglobus sp. isolated from a deep-sea seamount.</title>
        <authorList>
            <person name="Zhang D.-C."/>
        </authorList>
    </citation>
    <scope>NUCLEOTIDE SEQUENCE [LARGE SCALE GENOMIC DNA]</scope>
    <source>
        <strain evidence="10 11">KN1116</strain>
    </source>
</reference>
<comment type="subcellular location">
    <subcellularLocation>
        <location evidence="8">Cytoplasm</location>
    </subcellularLocation>
</comment>
<dbReference type="RefSeq" id="WP_152582940.1">
    <property type="nucleotide sequence ID" value="NZ_JAVJPO010000003.1"/>
</dbReference>
<feature type="binding site" evidence="8">
    <location>
        <position position="259"/>
    </location>
    <ligand>
        <name>Mn(2+)</name>
        <dbReference type="ChEBI" id="CHEBI:29035"/>
        <label>2</label>
    </ligand>
</feature>
<dbReference type="EC" id="3.4.11.1" evidence="8"/>
<feature type="binding site" evidence="8">
    <location>
        <position position="259"/>
    </location>
    <ligand>
        <name>Mn(2+)</name>
        <dbReference type="ChEBI" id="CHEBI:29035"/>
        <label>1</label>
    </ligand>
</feature>
<dbReference type="InterPro" id="IPR011356">
    <property type="entry name" value="Leucine_aapep/pepB"/>
</dbReference>
<reference evidence="10 11" key="1">
    <citation type="submission" date="2019-06" db="EMBL/GenBank/DDBJ databases">
        <authorList>
            <person name="De-Chao Zhang Q."/>
        </authorList>
    </citation>
    <scope>NUCLEOTIDE SEQUENCE [LARGE SCALE GENOMIC DNA]</scope>
    <source>
        <strain evidence="10 11">KN1116</strain>
    </source>
</reference>
<keyword evidence="11" id="KW-1185">Reference proteome</keyword>
<dbReference type="Pfam" id="PF02789">
    <property type="entry name" value="Peptidase_M17_N"/>
    <property type="match status" value="1"/>
</dbReference>
<dbReference type="HAMAP" id="MF_00181">
    <property type="entry name" value="Cytosol_peptidase_M17"/>
    <property type="match status" value="1"/>
</dbReference>
<dbReference type="Gene3D" id="3.40.630.10">
    <property type="entry name" value="Zn peptidases"/>
    <property type="match status" value="1"/>
</dbReference>
<evidence type="ECO:0000259" key="9">
    <source>
        <dbReference type="PROSITE" id="PS00631"/>
    </source>
</evidence>
<feature type="active site" evidence="8">
    <location>
        <position position="340"/>
    </location>
</feature>
<organism evidence="10 11">
    <name type="scientific">Microcella pacifica</name>
    <dbReference type="NCBI Taxonomy" id="2591847"/>
    <lineage>
        <taxon>Bacteria</taxon>
        <taxon>Bacillati</taxon>
        <taxon>Actinomycetota</taxon>
        <taxon>Actinomycetes</taxon>
        <taxon>Micrococcales</taxon>
        <taxon>Microbacteriaceae</taxon>
        <taxon>Microcella</taxon>
    </lineage>
</organism>
<feature type="binding site" evidence="8">
    <location>
        <position position="277"/>
    </location>
    <ligand>
        <name>Mn(2+)</name>
        <dbReference type="ChEBI" id="CHEBI:29035"/>
        <label>2</label>
    </ligand>
</feature>
<protein>
    <recommendedName>
        <fullName evidence="8">Probable cytosol aminopeptidase</fullName>
        <ecNumber evidence="8">3.4.11.1</ecNumber>
    </recommendedName>
    <alternativeName>
        <fullName evidence="8">Leucine aminopeptidase</fullName>
        <shortName evidence="8">LAP</shortName>
        <ecNumber evidence="8">3.4.11.10</ecNumber>
    </alternativeName>
    <alternativeName>
        <fullName evidence="8">Leucyl aminopeptidase</fullName>
    </alternativeName>
</protein>
<evidence type="ECO:0000256" key="8">
    <source>
        <dbReference type="HAMAP-Rule" id="MF_00181"/>
    </source>
</evidence>
<evidence type="ECO:0000256" key="4">
    <source>
        <dbReference type="ARBA" id="ARBA00022438"/>
    </source>
</evidence>
<comment type="catalytic activity">
    <reaction evidence="1 8">
        <text>Release of an N-terminal amino acid, Xaa-|-Yaa-, in which Xaa is preferably Leu, but may be other amino acids including Pro although not Arg or Lys, and Yaa may be Pro. Amino acid amides and methyl esters are also readily hydrolyzed, but rates on arylamides are exceedingly low.</text>
        <dbReference type="EC" id="3.4.11.1"/>
    </reaction>
</comment>
<dbReference type="Gene3D" id="3.40.220.10">
    <property type="entry name" value="Leucine Aminopeptidase, subunit E, domain 1"/>
    <property type="match status" value="1"/>
</dbReference>
<dbReference type="OrthoDB" id="9809354at2"/>
<feature type="binding site" evidence="8">
    <location>
        <position position="338"/>
    </location>
    <ligand>
        <name>Mn(2+)</name>
        <dbReference type="ChEBI" id="CHEBI:29035"/>
        <label>1</label>
    </ligand>
</feature>
<dbReference type="GO" id="GO:0070006">
    <property type="term" value="F:metalloaminopeptidase activity"/>
    <property type="evidence" value="ECO:0007669"/>
    <property type="project" value="InterPro"/>
</dbReference>
<dbReference type="Proteomes" id="UP000818266">
    <property type="component" value="Unassembled WGS sequence"/>
</dbReference>